<dbReference type="InterPro" id="IPR035985">
    <property type="entry name" value="Ubiquitin-activating_enz"/>
</dbReference>
<dbReference type="RefSeq" id="XP_018271147.1">
    <property type="nucleotide sequence ID" value="XM_018416685.1"/>
</dbReference>
<dbReference type="GeneID" id="28977133"/>
<dbReference type="PANTHER" id="PTHR10953:SF162">
    <property type="entry name" value="SUMO-ACTIVATING ENZYME SUBUNIT 1"/>
    <property type="match status" value="1"/>
</dbReference>
<dbReference type="Pfam" id="PF00899">
    <property type="entry name" value="ThiF"/>
    <property type="match status" value="1"/>
</dbReference>
<dbReference type="OrthoDB" id="1708823at2759"/>
<gene>
    <name evidence="8" type="ORF">RHOBADRAFT_53131</name>
</gene>
<accession>A0A194S2Y7</accession>
<evidence type="ECO:0000259" key="7">
    <source>
        <dbReference type="Pfam" id="PF00899"/>
    </source>
</evidence>
<evidence type="ECO:0000256" key="5">
    <source>
        <dbReference type="ARBA" id="ARBA00023242"/>
    </source>
</evidence>
<organism evidence="8 9">
    <name type="scientific">Rhodotorula graminis (strain WP1)</name>
    <dbReference type="NCBI Taxonomy" id="578459"/>
    <lineage>
        <taxon>Eukaryota</taxon>
        <taxon>Fungi</taxon>
        <taxon>Dikarya</taxon>
        <taxon>Basidiomycota</taxon>
        <taxon>Pucciniomycotina</taxon>
        <taxon>Microbotryomycetes</taxon>
        <taxon>Sporidiobolales</taxon>
        <taxon>Sporidiobolaceae</taxon>
        <taxon>Rhodotorula</taxon>
    </lineage>
</organism>
<protein>
    <recommendedName>
        <fullName evidence="6">Ubiquitin-like 1-activating enzyme E1A</fullName>
    </recommendedName>
</protein>
<dbReference type="GO" id="GO:0016925">
    <property type="term" value="P:protein sumoylation"/>
    <property type="evidence" value="ECO:0007669"/>
    <property type="project" value="TreeGrafter"/>
</dbReference>
<dbReference type="GO" id="GO:0031510">
    <property type="term" value="C:SUMO activating enzyme complex"/>
    <property type="evidence" value="ECO:0007669"/>
    <property type="project" value="TreeGrafter"/>
</dbReference>
<dbReference type="AlphaFoldDB" id="A0A194S2Y7"/>
<evidence type="ECO:0000256" key="6">
    <source>
        <dbReference type="ARBA" id="ARBA00044354"/>
    </source>
</evidence>
<dbReference type="InterPro" id="IPR045886">
    <property type="entry name" value="ThiF/MoeB/HesA"/>
</dbReference>
<sequence length="341" mass="36499">MSAAPAPSSAAPREKAITEDEAKLYDRQLRLWGAAAQARMLAARVLFAGRFRGLAVDAVKNVVLAGIGSVTLLDGEDLAEEDLGSNYFAREDEVGQKRVEASAPRVQALNPRVNLSTETDAALLYSEAFLEGFDLVVVTDVDAPTALRVNDLTRKLGKKLFAAGSVGLDGWMFADLLEHEYIIDKHVSRTPGETTIVPTKQTLAYVPLSLALAHSFASMKKRELKRTGTVLWGVLALFAAQRHAHPAPIAPSATEVSEEELSQAAKKLLPELGASEDMLPSEEISRLAALQSAEFAPSCAVLGGLLGQDILNAVGGKEEPVRNLFVFEGETGQGRVWALGV</sequence>
<dbReference type="SUPFAM" id="SSF69572">
    <property type="entry name" value="Activating enzymes of the ubiquitin-like proteins"/>
    <property type="match status" value="1"/>
</dbReference>
<dbReference type="PRINTS" id="PR01849">
    <property type="entry name" value="UBIQUITINACT"/>
</dbReference>
<dbReference type="STRING" id="578459.A0A194S2Y7"/>
<feature type="domain" description="THIF-type NAD/FAD binding fold" evidence="7">
    <location>
        <begin position="25"/>
        <end position="333"/>
    </location>
</feature>
<comment type="pathway">
    <text evidence="2">Protein modification; protein sumoylation.</text>
</comment>
<evidence type="ECO:0000256" key="3">
    <source>
        <dbReference type="ARBA" id="ARBA00005673"/>
    </source>
</evidence>
<dbReference type="EMBL" id="KQ474078">
    <property type="protein sequence ID" value="KPV75098.1"/>
    <property type="molecule type" value="Genomic_DNA"/>
</dbReference>
<comment type="subcellular location">
    <subcellularLocation>
        <location evidence="1">Nucleus</location>
    </subcellularLocation>
</comment>
<dbReference type="Proteomes" id="UP000053890">
    <property type="component" value="Unassembled WGS sequence"/>
</dbReference>
<evidence type="ECO:0000313" key="9">
    <source>
        <dbReference type="Proteomes" id="UP000053890"/>
    </source>
</evidence>
<dbReference type="PANTHER" id="PTHR10953">
    <property type="entry name" value="UBIQUITIN-ACTIVATING ENZYME E1"/>
    <property type="match status" value="1"/>
</dbReference>
<name>A0A194S2Y7_RHOGW</name>
<dbReference type="GO" id="GO:0019948">
    <property type="term" value="F:SUMO activating enzyme activity"/>
    <property type="evidence" value="ECO:0007669"/>
    <property type="project" value="TreeGrafter"/>
</dbReference>
<proteinExistence type="inferred from homology"/>
<dbReference type="InterPro" id="IPR000594">
    <property type="entry name" value="ThiF_NAD_FAD-bd"/>
</dbReference>
<keyword evidence="9" id="KW-1185">Reference proteome</keyword>
<keyword evidence="5" id="KW-0539">Nucleus</keyword>
<keyword evidence="4" id="KW-0833">Ubl conjugation pathway</keyword>
<dbReference type="Gene3D" id="3.40.50.720">
    <property type="entry name" value="NAD(P)-binding Rossmann-like Domain"/>
    <property type="match status" value="1"/>
</dbReference>
<dbReference type="GO" id="GO:0005737">
    <property type="term" value="C:cytoplasm"/>
    <property type="evidence" value="ECO:0007669"/>
    <property type="project" value="TreeGrafter"/>
</dbReference>
<evidence type="ECO:0000313" key="8">
    <source>
        <dbReference type="EMBL" id="KPV75098.1"/>
    </source>
</evidence>
<dbReference type="InterPro" id="IPR000011">
    <property type="entry name" value="UBQ/SUMO-activ_enz_E1-like"/>
</dbReference>
<reference evidence="8 9" key="1">
    <citation type="journal article" date="2015" name="Front. Microbiol.">
        <title>Genome sequence of the plant growth promoting endophytic yeast Rhodotorula graminis WP1.</title>
        <authorList>
            <person name="Firrincieli A."/>
            <person name="Otillar R."/>
            <person name="Salamov A."/>
            <person name="Schmutz J."/>
            <person name="Khan Z."/>
            <person name="Redman R.S."/>
            <person name="Fleck N.D."/>
            <person name="Lindquist E."/>
            <person name="Grigoriev I.V."/>
            <person name="Doty S.L."/>
        </authorList>
    </citation>
    <scope>NUCLEOTIDE SEQUENCE [LARGE SCALE GENOMIC DNA]</scope>
    <source>
        <strain evidence="8 9">WP1</strain>
    </source>
</reference>
<dbReference type="OMA" id="EFFGQFD"/>
<comment type="similarity">
    <text evidence="3">Belongs to the ubiquitin-activating E1 family.</text>
</comment>
<evidence type="ECO:0000256" key="4">
    <source>
        <dbReference type="ARBA" id="ARBA00022786"/>
    </source>
</evidence>
<evidence type="ECO:0000256" key="1">
    <source>
        <dbReference type="ARBA" id="ARBA00004123"/>
    </source>
</evidence>
<evidence type="ECO:0000256" key="2">
    <source>
        <dbReference type="ARBA" id="ARBA00004718"/>
    </source>
</evidence>